<keyword evidence="2" id="KW-1185">Reference proteome</keyword>
<dbReference type="SUPFAM" id="SSF55144">
    <property type="entry name" value="LigT-like"/>
    <property type="match status" value="1"/>
</dbReference>
<dbReference type="STRING" id="5454.A0A163CA87"/>
<organism evidence="1 2">
    <name type="scientific">Didymella rabiei</name>
    <name type="common">Chickpea ascochyta blight fungus</name>
    <name type="synonym">Mycosphaerella rabiei</name>
    <dbReference type="NCBI Taxonomy" id="5454"/>
    <lineage>
        <taxon>Eukaryota</taxon>
        <taxon>Fungi</taxon>
        <taxon>Dikarya</taxon>
        <taxon>Ascomycota</taxon>
        <taxon>Pezizomycotina</taxon>
        <taxon>Dothideomycetes</taxon>
        <taxon>Pleosporomycetidae</taxon>
        <taxon>Pleosporales</taxon>
        <taxon>Pleosporineae</taxon>
        <taxon>Didymellaceae</taxon>
        <taxon>Ascochyta</taxon>
    </lineage>
</organism>
<proteinExistence type="predicted"/>
<evidence type="ECO:0000313" key="1">
    <source>
        <dbReference type="EMBL" id="KZM22317.1"/>
    </source>
</evidence>
<name>A0A163CA87_DIDRA</name>
<dbReference type="Proteomes" id="UP000076837">
    <property type="component" value="Unassembled WGS sequence"/>
</dbReference>
<dbReference type="EMBL" id="JYNV01000221">
    <property type="protein sequence ID" value="KZM22317.1"/>
    <property type="molecule type" value="Genomic_DNA"/>
</dbReference>
<comment type="caution">
    <text evidence="1">The sequence shown here is derived from an EMBL/GenBank/DDBJ whole genome shotgun (WGS) entry which is preliminary data.</text>
</comment>
<gene>
    <name evidence="1" type="ORF">ST47_g6531</name>
</gene>
<dbReference type="AlphaFoldDB" id="A0A163CA87"/>
<sequence length="316" mass="35640">MSSGNTFEDLSGISTSSFSNPYQALIAACEDDPAQIQKKYAFHRAARNSQQKAKMLDASFPGVSIDPILLRLSDPTIEPGYVDPRHCLVFWVRPTQKIKDLINRVQQELLTVAPNLWLMPRDCQHITALEVTHSKTAEEIQKLVNQMRDKVPAITDYTSRHRVRLIKPTIGYDASALALSFVPAAGEGLHSGRSSKDDQFTYHHLRRDLYDLCKDTGVVVDSRYVVPSSHLTIGRFISTKDLADEMGSPDPKKMETFITKIEEINRWLEEEFWPEHNDGKIPEGGEFNLGEETGLDYRMGTLWYGGGESVHRGEGF</sequence>
<dbReference type="InterPro" id="IPR009097">
    <property type="entry name" value="Cyclic_Pdiesterase"/>
</dbReference>
<evidence type="ECO:0000313" key="2">
    <source>
        <dbReference type="Proteomes" id="UP000076837"/>
    </source>
</evidence>
<protein>
    <submittedName>
        <fullName evidence="1">Catalytic</fullName>
    </submittedName>
</protein>
<accession>A0A163CA87</accession>
<dbReference type="OrthoDB" id="2967263at2759"/>
<reference evidence="1 2" key="1">
    <citation type="journal article" date="2016" name="Sci. Rep.">
        <title>Draft genome sequencing and secretome analysis of fungal phytopathogen Ascochyta rabiei provides insight into the necrotrophic effector repertoire.</title>
        <authorList>
            <person name="Verma S."/>
            <person name="Gazara R.K."/>
            <person name="Nizam S."/>
            <person name="Parween S."/>
            <person name="Chattopadhyay D."/>
            <person name="Verma P.K."/>
        </authorList>
    </citation>
    <scope>NUCLEOTIDE SEQUENCE [LARGE SCALE GENOMIC DNA]</scope>
    <source>
        <strain evidence="1 2">ArDII</strain>
    </source>
</reference>